<protein>
    <recommendedName>
        <fullName evidence="8">Flavin-containing monooxygenase</fullName>
        <ecNumber evidence="8">1.-.-.-</ecNumber>
    </recommendedName>
</protein>
<evidence type="ECO:0000256" key="5">
    <source>
        <dbReference type="ARBA" id="ARBA00022857"/>
    </source>
</evidence>
<dbReference type="EC" id="1.-.-.-" evidence="8"/>
<dbReference type="PIRSF" id="PIRSF000332">
    <property type="entry name" value="FMO"/>
    <property type="match status" value="1"/>
</dbReference>
<sequence length="449" mass="51186">MTSGCKKTVAIIGGGVAGMVAARHLCDPSWGMSPTLFELSDSLGGTWVYTEKTGIDEYGLPIHSSMYKNLRTNLPKEVMMFPDFPHTKQGVSYMSNREILQYLLDYAQHFNIKKCVKFRHYVKDISPYGSQWKIVVIDLKANEERTYIFDAVILANGHNSVPTYPKIEGIQYFRGQTLHSHNYREPDGFRNQSTLLIGAGPSGLDMTFDLSTVSDHVVLSHHTDYASKVGFPPHVVLKPDVERILRDGSVLFKDGSTMEFDVIVYCTGYEYTYPFLSESCGIKSDHKYVTPLYKRLININHPTMAVLGILRHTPIFYLSDLQVRYFLQTLMRPEVLPSKTEMLEELAAEEAALMKDGRRLSEWNLLGEDNAEYMRDICSIAGVPSMPPILLRIYMHGYNKIFSDFKNFRNNFYRIIDQDNFSVVDLREVLARPVVRIHDNPSCRCGALI</sequence>
<reference evidence="10" key="2">
    <citation type="submission" date="2014-07" db="EMBL/GenBank/DDBJ databases">
        <authorList>
            <person name="Hull J."/>
        </authorList>
    </citation>
    <scope>NUCLEOTIDE SEQUENCE</scope>
</reference>
<proteinExistence type="inferred from homology"/>
<dbReference type="EMBL" id="GBHO01015578">
    <property type="protein sequence ID" value="JAG28026.1"/>
    <property type="molecule type" value="Transcribed_RNA"/>
</dbReference>
<keyword evidence="4 8" id="KW-0274">FAD</keyword>
<dbReference type="InterPro" id="IPR050346">
    <property type="entry name" value="FMO-like"/>
</dbReference>
<accession>A0A0A9ZDG5</accession>
<dbReference type="InterPro" id="IPR020946">
    <property type="entry name" value="Flavin_mOase-like"/>
</dbReference>
<dbReference type="GO" id="GO:0050660">
    <property type="term" value="F:flavin adenine dinucleotide binding"/>
    <property type="evidence" value="ECO:0007669"/>
    <property type="project" value="InterPro"/>
</dbReference>
<evidence type="ECO:0000256" key="1">
    <source>
        <dbReference type="ARBA" id="ARBA00001974"/>
    </source>
</evidence>
<dbReference type="GO" id="GO:0050661">
    <property type="term" value="F:NADP binding"/>
    <property type="evidence" value="ECO:0007669"/>
    <property type="project" value="InterPro"/>
</dbReference>
<dbReference type="FunFam" id="3.50.50.60:FF:000138">
    <property type="entry name" value="Flavin-containing monooxygenase"/>
    <property type="match status" value="1"/>
</dbReference>
<evidence type="ECO:0000313" key="9">
    <source>
        <dbReference type="EMBL" id="JAG28026.1"/>
    </source>
</evidence>
<comment type="similarity">
    <text evidence="2 8">Belongs to the FMO family.</text>
</comment>
<evidence type="ECO:0000256" key="3">
    <source>
        <dbReference type="ARBA" id="ARBA00022630"/>
    </source>
</evidence>
<keyword evidence="3 8" id="KW-0285">Flavoprotein</keyword>
<dbReference type="Pfam" id="PF00743">
    <property type="entry name" value="FMO-like"/>
    <property type="match status" value="2"/>
</dbReference>
<evidence type="ECO:0000256" key="6">
    <source>
        <dbReference type="ARBA" id="ARBA00023002"/>
    </source>
</evidence>
<keyword evidence="6 8" id="KW-0560">Oxidoreductase</keyword>
<reference evidence="10" key="1">
    <citation type="journal article" date="2014" name="PLoS ONE">
        <title>Transcriptome-Based Identification of ABC Transporters in the Western Tarnished Plant Bug Lygus hesperus.</title>
        <authorList>
            <person name="Hull J.J."/>
            <person name="Chaney K."/>
            <person name="Geib S.M."/>
            <person name="Fabrick J.A."/>
            <person name="Brent C.S."/>
            <person name="Walsh D."/>
            <person name="Lavine L.C."/>
        </authorList>
    </citation>
    <scope>NUCLEOTIDE SEQUENCE</scope>
</reference>
<dbReference type="GO" id="GO:0004499">
    <property type="term" value="F:N,N-dimethylaniline monooxygenase activity"/>
    <property type="evidence" value="ECO:0007669"/>
    <property type="project" value="InterPro"/>
</dbReference>
<dbReference type="PRINTS" id="PR00370">
    <property type="entry name" value="FMOXYGENASE"/>
</dbReference>
<dbReference type="InterPro" id="IPR000960">
    <property type="entry name" value="Flavin_mOase"/>
</dbReference>
<gene>
    <name evidence="9" type="ORF">CM83_66638</name>
    <name evidence="10" type="ORF">CM83_66640</name>
</gene>
<organism evidence="10">
    <name type="scientific">Lygus hesperus</name>
    <name type="common">Western plant bug</name>
    <dbReference type="NCBI Taxonomy" id="30085"/>
    <lineage>
        <taxon>Eukaryota</taxon>
        <taxon>Metazoa</taxon>
        <taxon>Ecdysozoa</taxon>
        <taxon>Arthropoda</taxon>
        <taxon>Hexapoda</taxon>
        <taxon>Insecta</taxon>
        <taxon>Pterygota</taxon>
        <taxon>Neoptera</taxon>
        <taxon>Paraneoptera</taxon>
        <taxon>Hemiptera</taxon>
        <taxon>Heteroptera</taxon>
        <taxon>Panheteroptera</taxon>
        <taxon>Cimicomorpha</taxon>
        <taxon>Miridae</taxon>
        <taxon>Mirini</taxon>
        <taxon>Lygus</taxon>
    </lineage>
</organism>
<evidence type="ECO:0000313" key="10">
    <source>
        <dbReference type="EMBL" id="JAG41941.1"/>
    </source>
</evidence>
<comment type="cofactor">
    <cofactor evidence="1 8">
        <name>FAD</name>
        <dbReference type="ChEBI" id="CHEBI:57692"/>
    </cofactor>
</comment>
<evidence type="ECO:0000256" key="4">
    <source>
        <dbReference type="ARBA" id="ARBA00022827"/>
    </source>
</evidence>
<dbReference type="InterPro" id="IPR036188">
    <property type="entry name" value="FAD/NAD-bd_sf"/>
</dbReference>
<keyword evidence="5" id="KW-0521">NADP</keyword>
<dbReference type="AlphaFoldDB" id="A0A0A9ZDG5"/>
<dbReference type="Gene3D" id="3.50.50.60">
    <property type="entry name" value="FAD/NAD(P)-binding domain"/>
    <property type="match status" value="2"/>
</dbReference>
<keyword evidence="7 8" id="KW-0503">Monooxygenase</keyword>
<evidence type="ECO:0000256" key="2">
    <source>
        <dbReference type="ARBA" id="ARBA00009183"/>
    </source>
</evidence>
<dbReference type="EMBL" id="GBHO01001663">
    <property type="protein sequence ID" value="JAG41941.1"/>
    <property type="molecule type" value="Transcribed_RNA"/>
</dbReference>
<name>A0A0A9ZDG5_LYGHE</name>
<dbReference type="PANTHER" id="PTHR23023">
    <property type="entry name" value="DIMETHYLANILINE MONOOXYGENASE"/>
    <property type="match status" value="1"/>
</dbReference>
<dbReference type="SUPFAM" id="SSF51905">
    <property type="entry name" value="FAD/NAD(P)-binding domain"/>
    <property type="match status" value="2"/>
</dbReference>
<evidence type="ECO:0000256" key="8">
    <source>
        <dbReference type="RuleBase" id="RU361177"/>
    </source>
</evidence>
<evidence type="ECO:0000256" key="7">
    <source>
        <dbReference type="ARBA" id="ARBA00023033"/>
    </source>
</evidence>